<evidence type="ECO:0000313" key="1">
    <source>
        <dbReference type="EMBL" id="HJF71119.1"/>
    </source>
</evidence>
<comment type="caution">
    <text evidence="1">The sequence shown here is derived from an EMBL/GenBank/DDBJ whole genome shotgun (WGS) entry which is preliminary data.</text>
</comment>
<accession>A0A921KYV8</accession>
<dbReference type="AlphaFoldDB" id="A0A921KYV8"/>
<dbReference type="EMBL" id="DYVS01000177">
    <property type="protein sequence ID" value="HJF71119.1"/>
    <property type="molecule type" value="Genomic_DNA"/>
</dbReference>
<gene>
    <name evidence="1" type="ORF">K8V05_10230</name>
</gene>
<protein>
    <submittedName>
        <fullName evidence="1">Uncharacterized protein</fullName>
    </submittedName>
</protein>
<reference evidence="1" key="2">
    <citation type="submission" date="2021-09" db="EMBL/GenBank/DDBJ databases">
        <authorList>
            <person name="Gilroy R."/>
        </authorList>
    </citation>
    <scope>NUCLEOTIDE SEQUENCE</scope>
    <source>
        <strain evidence="1">6966</strain>
    </source>
</reference>
<reference evidence="1" key="1">
    <citation type="journal article" date="2021" name="PeerJ">
        <title>Extensive microbial diversity within the chicken gut microbiome revealed by metagenomics and culture.</title>
        <authorList>
            <person name="Gilroy R."/>
            <person name="Ravi A."/>
            <person name="Getino M."/>
            <person name="Pursley I."/>
            <person name="Horton D.L."/>
            <person name="Alikhan N.F."/>
            <person name="Baker D."/>
            <person name="Gharbi K."/>
            <person name="Hall N."/>
            <person name="Watson M."/>
            <person name="Adriaenssens E.M."/>
            <person name="Foster-Nyarko E."/>
            <person name="Jarju S."/>
            <person name="Secka A."/>
            <person name="Antonio M."/>
            <person name="Oren A."/>
            <person name="Chaudhuri R.R."/>
            <person name="La Ragione R."/>
            <person name="Hildebrand F."/>
            <person name="Pallen M.J."/>
        </authorList>
    </citation>
    <scope>NUCLEOTIDE SEQUENCE</scope>
    <source>
        <strain evidence="1">6966</strain>
    </source>
</reference>
<sequence length="136" mass="15387">GIPEWGKLAGMWSSEGSSEFDASVHKIIMSDFIVKPARWIGGIYDQPGDTESGRWGVFTVKKYKLICDQFDLTYEDFQTEATMPGAKQAVIQEHMANYLQELYDKGTPVLEDDGRLMWFMGVSWTSVVGVPWVPEQ</sequence>
<dbReference type="Proteomes" id="UP000742098">
    <property type="component" value="Unassembled WGS sequence"/>
</dbReference>
<feature type="non-terminal residue" evidence="1">
    <location>
        <position position="1"/>
    </location>
</feature>
<name>A0A921KYV8_9BACT</name>
<evidence type="ECO:0000313" key="2">
    <source>
        <dbReference type="Proteomes" id="UP000742098"/>
    </source>
</evidence>
<proteinExistence type="predicted"/>
<organism evidence="1 2">
    <name type="scientific">Butyricimonas virosa</name>
    <dbReference type="NCBI Taxonomy" id="544645"/>
    <lineage>
        <taxon>Bacteria</taxon>
        <taxon>Pseudomonadati</taxon>
        <taxon>Bacteroidota</taxon>
        <taxon>Bacteroidia</taxon>
        <taxon>Bacteroidales</taxon>
        <taxon>Odoribacteraceae</taxon>
        <taxon>Butyricimonas</taxon>
    </lineage>
</organism>